<organism evidence="2 3">
    <name type="scientific">Saccharothrix espanaensis (strain ATCC 51144 / DSM 44229 / JCM 9112 / NBRC 15066 / NRRL 15764)</name>
    <dbReference type="NCBI Taxonomy" id="1179773"/>
    <lineage>
        <taxon>Bacteria</taxon>
        <taxon>Bacillati</taxon>
        <taxon>Actinomycetota</taxon>
        <taxon>Actinomycetes</taxon>
        <taxon>Pseudonocardiales</taxon>
        <taxon>Pseudonocardiaceae</taxon>
        <taxon>Saccharothrix</taxon>
    </lineage>
</organism>
<dbReference type="AlphaFoldDB" id="K0JXS6"/>
<gene>
    <name evidence="2" type="ordered locus">BN6_54710</name>
</gene>
<name>K0JXS6_SACES</name>
<dbReference type="GO" id="GO:0046872">
    <property type="term" value="F:metal ion binding"/>
    <property type="evidence" value="ECO:0007669"/>
    <property type="project" value="InterPro"/>
</dbReference>
<dbReference type="OrthoDB" id="3213691at2"/>
<dbReference type="BioCyc" id="SESP1179773:BN6_RS26440-MONOMER"/>
<dbReference type="InterPro" id="IPR024344">
    <property type="entry name" value="MDMPI_metal-binding"/>
</dbReference>
<dbReference type="Gene3D" id="1.20.120.450">
    <property type="entry name" value="dinb family like domain"/>
    <property type="match status" value="1"/>
</dbReference>
<protein>
    <recommendedName>
        <fullName evidence="1">Mycothiol-dependent maleylpyruvate isomerase metal-binding domain-containing protein</fullName>
    </recommendedName>
</protein>
<dbReference type="PATRIC" id="fig|1179773.3.peg.5516"/>
<dbReference type="EMBL" id="HE804045">
    <property type="protein sequence ID" value="CCH32730.1"/>
    <property type="molecule type" value="Genomic_DNA"/>
</dbReference>
<proteinExistence type="predicted"/>
<dbReference type="Proteomes" id="UP000006281">
    <property type="component" value="Chromosome"/>
</dbReference>
<dbReference type="RefSeq" id="WP_015102842.1">
    <property type="nucleotide sequence ID" value="NC_019673.1"/>
</dbReference>
<dbReference type="STRING" id="1179773.BN6_54710"/>
<dbReference type="NCBIfam" id="TIGR03083">
    <property type="entry name" value="maleylpyruvate isomerase family mycothiol-dependent enzyme"/>
    <property type="match status" value="1"/>
</dbReference>
<sequence length="263" mass="28258">MSELVDRTITVLRSSHDDLDAMVAGLSEADLQRRSAAADWTVAQVFSHLGSGAELLSATLEEALTGAEPTETPEQVWARWNALPPREQAAGFRAADDELVRRFEALDAQARANLKIDLGFLGEPLDVAGVGALRLNEVALHGWDVRAAFDPAAVVASDAVEFLYRTLDLLIGMIGRPAELQGRQGVVEVVTTGPARTFWLDLRETAAITDAPATPVVGRLTLPAEAFLRLAAGRLAPERTPPGTILTSDSLSLDDLRRVFPGF</sequence>
<evidence type="ECO:0000313" key="2">
    <source>
        <dbReference type="EMBL" id="CCH32730.1"/>
    </source>
</evidence>
<dbReference type="InterPro" id="IPR017517">
    <property type="entry name" value="Maleyloyr_isom"/>
</dbReference>
<evidence type="ECO:0000259" key="1">
    <source>
        <dbReference type="Pfam" id="PF11716"/>
    </source>
</evidence>
<dbReference type="HOGENOM" id="CLU_1057222_0_0_11"/>
<dbReference type="Pfam" id="PF11716">
    <property type="entry name" value="MDMPI_N"/>
    <property type="match status" value="1"/>
</dbReference>
<dbReference type="KEGG" id="sesp:BN6_54710"/>
<evidence type="ECO:0000313" key="3">
    <source>
        <dbReference type="Proteomes" id="UP000006281"/>
    </source>
</evidence>
<dbReference type="InterPro" id="IPR034660">
    <property type="entry name" value="DinB/YfiT-like"/>
</dbReference>
<reference evidence="2 3" key="1">
    <citation type="journal article" date="2012" name="BMC Genomics">
        <title>Complete genome sequence of Saccharothrix espanaensis DSM 44229T and comparison to the other completely sequenced Pseudonocardiaceae.</title>
        <authorList>
            <person name="Strobel T."/>
            <person name="Al-Dilaimi A."/>
            <person name="Blom J."/>
            <person name="Gessner A."/>
            <person name="Kalinowski J."/>
            <person name="Luzhetska M."/>
            <person name="Puhler A."/>
            <person name="Szczepanowski R."/>
            <person name="Bechthold A."/>
            <person name="Ruckert C."/>
        </authorList>
    </citation>
    <scope>NUCLEOTIDE SEQUENCE [LARGE SCALE GENOMIC DNA]</scope>
    <source>
        <strain evidence="3">ATCC 51144 / DSM 44229 / JCM 9112 / NBRC 15066 / NRRL 15764</strain>
    </source>
</reference>
<feature type="domain" description="Mycothiol-dependent maleylpyruvate isomerase metal-binding" evidence="1">
    <location>
        <begin position="12"/>
        <end position="146"/>
    </location>
</feature>
<keyword evidence="3" id="KW-1185">Reference proteome</keyword>
<dbReference type="SUPFAM" id="SSF109854">
    <property type="entry name" value="DinB/YfiT-like putative metalloenzymes"/>
    <property type="match status" value="1"/>
</dbReference>
<dbReference type="eggNOG" id="ENOG5033U56">
    <property type="taxonomic scope" value="Bacteria"/>
</dbReference>
<accession>K0JXS6</accession>